<evidence type="ECO:0000313" key="3">
    <source>
        <dbReference type="Proteomes" id="UP000471381"/>
    </source>
</evidence>
<gene>
    <name evidence="2" type="ORF">GTQ48_04685</name>
</gene>
<comment type="caution">
    <text evidence="2">The sequence shown here is derived from an EMBL/GenBank/DDBJ whole genome shotgun (WGS) entry which is preliminary data.</text>
</comment>
<keyword evidence="3" id="KW-1185">Reference proteome</keyword>
<sequence length="133" mass="14030">MGVWIVLVLLFAILGGVITYKLSILRWMNAIRASSTCTLICYVLLAYTAGTETANTYTSIFFGGSFVGMTSSHRLSSKGVVAAACLFGVISSLLLPFLEGVGGALGVCAFISVSAVHLTKMAATRLSLKMRNP</sequence>
<protein>
    <submittedName>
        <fullName evidence="2">Uncharacterized protein</fullName>
    </submittedName>
</protein>
<reference evidence="2 3" key="1">
    <citation type="submission" date="2020-01" db="EMBL/GenBank/DDBJ databases">
        <title>Genomes of bacteria type strains.</title>
        <authorList>
            <person name="Chen J."/>
            <person name="Zhu S."/>
            <person name="Yang J."/>
        </authorList>
    </citation>
    <scope>NUCLEOTIDE SEQUENCE [LARGE SCALE GENOMIC DNA]</scope>
    <source>
        <strain evidence="2 3">LMG 24078</strain>
    </source>
</reference>
<evidence type="ECO:0000256" key="1">
    <source>
        <dbReference type="SAM" id="Phobius"/>
    </source>
</evidence>
<feature type="transmembrane region" description="Helical" evidence="1">
    <location>
        <begin position="104"/>
        <end position="123"/>
    </location>
</feature>
<name>A0A6N9TFI7_9ALTE</name>
<dbReference type="Proteomes" id="UP000471381">
    <property type="component" value="Unassembled WGS sequence"/>
</dbReference>
<dbReference type="RefSeq" id="WP_163105371.1">
    <property type="nucleotide sequence ID" value="NZ_JAAAWO010000002.1"/>
</dbReference>
<keyword evidence="1" id="KW-1133">Transmembrane helix</keyword>
<dbReference type="AlphaFoldDB" id="A0A6N9TFI7"/>
<evidence type="ECO:0000313" key="2">
    <source>
        <dbReference type="EMBL" id="NDW14825.1"/>
    </source>
</evidence>
<accession>A0A6N9TFI7</accession>
<dbReference type="EMBL" id="JAAAWO010000002">
    <property type="protein sequence ID" value="NDW14825.1"/>
    <property type="molecule type" value="Genomic_DNA"/>
</dbReference>
<keyword evidence="1" id="KW-0812">Transmembrane</keyword>
<keyword evidence="1" id="KW-0472">Membrane</keyword>
<proteinExistence type="predicted"/>
<organism evidence="2 3">
    <name type="scientific">Alteromonas genovensis</name>
    <dbReference type="NCBI Taxonomy" id="471225"/>
    <lineage>
        <taxon>Bacteria</taxon>
        <taxon>Pseudomonadati</taxon>
        <taxon>Pseudomonadota</taxon>
        <taxon>Gammaproteobacteria</taxon>
        <taxon>Alteromonadales</taxon>
        <taxon>Alteromonadaceae</taxon>
        <taxon>Alteromonas/Salinimonas group</taxon>
        <taxon>Alteromonas</taxon>
    </lineage>
</organism>